<protein>
    <submittedName>
        <fullName evidence="1">Lipoprotein LipO</fullName>
    </submittedName>
</protein>
<dbReference type="EMBL" id="VSSQ01002134">
    <property type="protein sequence ID" value="MPM13535.1"/>
    <property type="molecule type" value="Genomic_DNA"/>
</dbReference>
<dbReference type="Gene3D" id="3.40.190.10">
    <property type="entry name" value="Periplasmic binding protein-like II"/>
    <property type="match status" value="2"/>
</dbReference>
<sequence>MKRKLLSGLLASAVLFLAACGDGGVSEKTTAAADLPDAGDFGETVDLQLSGMVTKGNVVDDNWVQQRLEEKFNVNIENTLIDTWDANERAIAIASGELPDAFSFTGEKMTPQEFNKNGLTRTIPRDMIEKYAPKYAAMLDEVDDGLGWQMHQSPDNPDEYYALVGLQSHAQGILWAPTLRMDWMEKLGIEIPADATPIGEEGGAERIYMSNHSYTVEELEKILQAFTYDDPDGNGKNDTYGMLPTNDNMNWAVTLLGAYGLPIEYNLMEDDQLKMPVISEHYKDFLSDMNRWYEEGLIDPEWTTLTTQTAWEKYQTGTIGYQVAQRSYLAQEAWTKGRAPVNIIDSDPNAKLLVLQPETGKDGQQGEQSFMPVTLLGDWMQISADVTDEELARYLQMYDFINHDEEGVWTTYGIPGEHSEWRGEEGNSTLIVKEEYDREEGEMGFWAYSARSYPGKRFNWLTETKTIELMDKFFNVPEVVEEMAIRPYRHDLFNETDLVAVQGRYSAQLKTLEDEFKLNGITGSVDIESEWDAYVDNWLNNGGQQILDEYEKAPLVSDLLPE</sequence>
<name>A0A644XBF4_9ZZZZ</name>
<evidence type="ECO:0000313" key="1">
    <source>
        <dbReference type="EMBL" id="MPM13535.1"/>
    </source>
</evidence>
<dbReference type="PROSITE" id="PS51257">
    <property type="entry name" value="PROKAR_LIPOPROTEIN"/>
    <property type="match status" value="1"/>
</dbReference>
<comment type="caution">
    <text evidence="1">The sequence shown here is derived from an EMBL/GenBank/DDBJ whole genome shotgun (WGS) entry which is preliminary data.</text>
</comment>
<accession>A0A644XBF4</accession>
<dbReference type="SUPFAM" id="SSF53850">
    <property type="entry name" value="Periplasmic binding protein-like II"/>
    <property type="match status" value="1"/>
</dbReference>
<gene>
    <name evidence="1" type="primary">lipO_2</name>
    <name evidence="1" type="ORF">SDC9_59892</name>
</gene>
<keyword evidence="1" id="KW-0449">Lipoprotein</keyword>
<organism evidence="1">
    <name type="scientific">bioreactor metagenome</name>
    <dbReference type="NCBI Taxonomy" id="1076179"/>
    <lineage>
        <taxon>unclassified sequences</taxon>
        <taxon>metagenomes</taxon>
        <taxon>ecological metagenomes</taxon>
    </lineage>
</organism>
<proteinExistence type="predicted"/>
<reference evidence="1" key="1">
    <citation type="submission" date="2019-08" db="EMBL/GenBank/DDBJ databases">
        <authorList>
            <person name="Kucharzyk K."/>
            <person name="Murdoch R.W."/>
            <person name="Higgins S."/>
            <person name="Loffler F."/>
        </authorList>
    </citation>
    <scope>NUCLEOTIDE SEQUENCE</scope>
</reference>
<dbReference type="AlphaFoldDB" id="A0A644XBF4"/>